<gene>
    <name evidence="1" type="ORF">E4L96_01425</name>
</gene>
<evidence type="ECO:0000313" key="1">
    <source>
        <dbReference type="EMBL" id="TFW29493.1"/>
    </source>
</evidence>
<dbReference type="OrthoDB" id="8910700at2"/>
<accession>A0A4Y9SXY8</accession>
<name>A0A4Y9SXY8_9BURK</name>
<dbReference type="Proteomes" id="UP000298438">
    <property type="component" value="Unassembled WGS sequence"/>
</dbReference>
<sequence length="123" mass="13814">MRTTQCTGVPPLVDSALGIWFDGRAYHYQQYRYDRLSDAVAYAAIDGRRASRQPLPLPDSWTEWHAPDAADRARMAAYGIGYEQGMFQYRGYRYDYLDQALAYAAQAEATGAAASAPHERPSQ</sequence>
<dbReference type="EMBL" id="SPVF01000016">
    <property type="protein sequence ID" value="TFW29493.1"/>
    <property type="molecule type" value="Genomic_DNA"/>
</dbReference>
<evidence type="ECO:0000313" key="2">
    <source>
        <dbReference type="Proteomes" id="UP000298438"/>
    </source>
</evidence>
<dbReference type="RefSeq" id="WP_135205458.1">
    <property type="nucleotide sequence ID" value="NZ_SPVF01000016.1"/>
</dbReference>
<reference evidence="1 2" key="1">
    <citation type="submission" date="2019-03" db="EMBL/GenBank/DDBJ databases">
        <title>Draft Genome Sequence of Massilia arenosa sp. nov., a Novel Massilia Species Isolated from a Sandy-loam Maize Soil.</title>
        <authorList>
            <person name="Raths R."/>
            <person name="Peta V."/>
            <person name="Bucking H."/>
        </authorList>
    </citation>
    <scope>NUCLEOTIDE SEQUENCE [LARGE SCALE GENOMIC DNA]</scope>
    <source>
        <strain evidence="1 2">MC02</strain>
    </source>
</reference>
<proteinExistence type="predicted"/>
<comment type="caution">
    <text evidence="1">The sequence shown here is derived from an EMBL/GenBank/DDBJ whole genome shotgun (WGS) entry which is preliminary data.</text>
</comment>
<keyword evidence="2" id="KW-1185">Reference proteome</keyword>
<dbReference type="AlphaFoldDB" id="A0A4Y9SXY8"/>
<protein>
    <submittedName>
        <fullName evidence="1">Uncharacterized protein</fullName>
    </submittedName>
</protein>
<organism evidence="1 2">
    <name type="scientific">Zemynaea arenosa</name>
    <dbReference type="NCBI Taxonomy" id="2561931"/>
    <lineage>
        <taxon>Bacteria</taxon>
        <taxon>Pseudomonadati</taxon>
        <taxon>Pseudomonadota</taxon>
        <taxon>Betaproteobacteria</taxon>
        <taxon>Burkholderiales</taxon>
        <taxon>Oxalobacteraceae</taxon>
        <taxon>Telluria group</taxon>
        <taxon>Zemynaea</taxon>
    </lineage>
</organism>